<proteinExistence type="predicted"/>
<evidence type="ECO:0008006" key="3">
    <source>
        <dbReference type="Google" id="ProtNLM"/>
    </source>
</evidence>
<dbReference type="Proteomes" id="UP000821837">
    <property type="component" value="Chromosome 1"/>
</dbReference>
<reference evidence="1" key="1">
    <citation type="journal article" date="2020" name="Cell">
        <title>Large-Scale Comparative Analyses of Tick Genomes Elucidate Their Genetic Diversity and Vector Capacities.</title>
        <authorList>
            <consortium name="Tick Genome and Microbiome Consortium (TIGMIC)"/>
            <person name="Jia N."/>
            <person name="Wang J."/>
            <person name="Shi W."/>
            <person name="Du L."/>
            <person name="Sun Y."/>
            <person name="Zhan W."/>
            <person name="Jiang J.F."/>
            <person name="Wang Q."/>
            <person name="Zhang B."/>
            <person name="Ji P."/>
            <person name="Bell-Sakyi L."/>
            <person name="Cui X.M."/>
            <person name="Yuan T.T."/>
            <person name="Jiang B.G."/>
            <person name="Yang W.F."/>
            <person name="Lam T.T."/>
            <person name="Chang Q.C."/>
            <person name="Ding S.J."/>
            <person name="Wang X.J."/>
            <person name="Zhu J.G."/>
            <person name="Ruan X.D."/>
            <person name="Zhao L."/>
            <person name="Wei J.T."/>
            <person name="Ye R.Z."/>
            <person name="Que T.C."/>
            <person name="Du C.H."/>
            <person name="Zhou Y.H."/>
            <person name="Cheng J.X."/>
            <person name="Dai P.F."/>
            <person name="Guo W.B."/>
            <person name="Han X.H."/>
            <person name="Huang E.J."/>
            <person name="Li L.F."/>
            <person name="Wei W."/>
            <person name="Gao Y.C."/>
            <person name="Liu J.Z."/>
            <person name="Shao H.Z."/>
            <person name="Wang X."/>
            <person name="Wang C.C."/>
            <person name="Yang T.C."/>
            <person name="Huo Q.B."/>
            <person name="Li W."/>
            <person name="Chen H.Y."/>
            <person name="Chen S.E."/>
            <person name="Zhou L.G."/>
            <person name="Ni X.B."/>
            <person name="Tian J.H."/>
            <person name="Sheng Y."/>
            <person name="Liu T."/>
            <person name="Pan Y.S."/>
            <person name="Xia L.Y."/>
            <person name="Li J."/>
            <person name="Zhao F."/>
            <person name="Cao W.C."/>
        </authorList>
    </citation>
    <scope>NUCLEOTIDE SEQUENCE</scope>
    <source>
        <strain evidence="1">Rsan-2018</strain>
    </source>
</reference>
<gene>
    <name evidence="1" type="ORF">HPB52_001921</name>
</gene>
<comment type="caution">
    <text evidence="1">The sequence shown here is derived from an EMBL/GenBank/DDBJ whole genome shotgun (WGS) entry which is preliminary data.</text>
</comment>
<name>A0A9D4QGK5_RHISA</name>
<sequence length="354" mass="39384">MCGRSRSPGVRFGISVDHSQSLNRPPVDSWALCKCDGEVVAAHCTCMAGNGDACYHYGARVRQERSCTDSANSWLPTHIRKLDVRPSIAEMDFASSTMKKRRLGADASAAREPKSPCKASSTHWRLWPCETEYTNALVKAMPASAAGDPLALPALRQLPRLAAFMNPHLWNLEKAKVAEVLTVLLSLLFLGFGGQLTPPLANEAAALQSLNLEGGHSARQAHASVAVDATFRVFLFKIGRRQRHLCWRRRRSHAEAAARFTALSSGRVLADWCDISDCKECLMTDRFVSWSSRLTTKRSLRVLFESVQMDDKPTLLTKKVQLGKISGSIIQLEVKTFSLPHSRRHGLREDRHRR</sequence>
<dbReference type="AlphaFoldDB" id="A0A9D4QGK5"/>
<evidence type="ECO:0000313" key="2">
    <source>
        <dbReference type="Proteomes" id="UP000821837"/>
    </source>
</evidence>
<accession>A0A9D4QGK5</accession>
<dbReference type="VEuPathDB" id="VectorBase:RSAN_029925"/>
<keyword evidence="2" id="KW-1185">Reference proteome</keyword>
<evidence type="ECO:0000313" key="1">
    <source>
        <dbReference type="EMBL" id="KAH7981944.1"/>
    </source>
</evidence>
<dbReference type="PANTHER" id="PTHR47526:SF3">
    <property type="entry name" value="PHD-TYPE DOMAIN-CONTAINING PROTEIN"/>
    <property type="match status" value="1"/>
</dbReference>
<dbReference type="PANTHER" id="PTHR47526">
    <property type="entry name" value="ATP-DEPENDENT DNA HELICASE"/>
    <property type="match status" value="1"/>
</dbReference>
<organism evidence="1 2">
    <name type="scientific">Rhipicephalus sanguineus</name>
    <name type="common">Brown dog tick</name>
    <name type="synonym">Ixodes sanguineus</name>
    <dbReference type="NCBI Taxonomy" id="34632"/>
    <lineage>
        <taxon>Eukaryota</taxon>
        <taxon>Metazoa</taxon>
        <taxon>Ecdysozoa</taxon>
        <taxon>Arthropoda</taxon>
        <taxon>Chelicerata</taxon>
        <taxon>Arachnida</taxon>
        <taxon>Acari</taxon>
        <taxon>Parasitiformes</taxon>
        <taxon>Ixodida</taxon>
        <taxon>Ixodoidea</taxon>
        <taxon>Ixodidae</taxon>
        <taxon>Rhipicephalinae</taxon>
        <taxon>Rhipicephalus</taxon>
        <taxon>Rhipicephalus</taxon>
    </lineage>
</organism>
<reference evidence="1" key="2">
    <citation type="submission" date="2021-09" db="EMBL/GenBank/DDBJ databases">
        <authorList>
            <person name="Jia N."/>
            <person name="Wang J."/>
            <person name="Shi W."/>
            <person name="Du L."/>
            <person name="Sun Y."/>
            <person name="Zhan W."/>
            <person name="Jiang J."/>
            <person name="Wang Q."/>
            <person name="Zhang B."/>
            <person name="Ji P."/>
            <person name="Sakyi L.B."/>
            <person name="Cui X."/>
            <person name="Yuan T."/>
            <person name="Jiang B."/>
            <person name="Yang W."/>
            <person name="Lam T.T.-Y."/>
            <person name="Chang Q."/>
            <person name="Ding S."/>
            <person name="Wang X."/>
            <person name="Zhu J."/>
            <person name="Ruan X."/>
            <person name="Zhao L."/>
            <person name="Wei J."/>
            <person name="Que T."/>
            <person name="Du C."/>
            <person name="Cheng J."/>
            <person name="Dai P."/>
            <person name="Han X."/>
            <person name="Huang E."/>
            <person name="Gao Y."/>
            <person name="Liu J."/>
            <person name="Shao H."/>
            <person name="Ye R."/>
            <person name="Li L."/>
            <person name="Wei W."/>
            <person name="Wang X."/>
            <person name="Wang C."/>
            <person name="Huo Q."/>
            <person name="Li W."/>
            <person name="Guo W."/>
            <person name="Chen H."/>
            <person name="Chen S."/>
            <person name="Zhou L."/>
            <person name="Zhou L."/>
            <person name="Ni X."/>
            <person name="Tian J."/>
            <person name="Zhou Y."/>
            <person name="Sheng Y."/>
            <person name="Liu T."/>
            <person name="Pan Y."/>
            <person name="Xia L."/>
            <person name="Li J."/>
            <person name="Zhao F."/>
            <person name="Cao W."/>
        </authorList>
    </citation>
    <scope>NUCLEOTIDE SEQUENCE</scope>
    <source>
        <strain evidence="1">Rsan-2018</strain>
        <tissue evidence="1">Larvae</tissue>
    </source>
</reference>
<dbReference type="EMBL" id="JABSTV010001245">
    <property type="protein sequence ID" value="KAH7981944.1"/>
    <property type="molecule type" value="Genomic_DNA"/>
</dbReference>
<protein>
    <recommendedName>
        <fullName evidence="3">SWIM-type domain-containing protein</fullName>
    </recommendedName>
</protein>